<dbReference type="GO" id="GO:0006979">
    <property type="term" value="P:response to oxidative stress"/>
    <property type="evidence" value="ECO:0007669"/>
    <property type="project" value="InterPro"/>
</dbReference>
<reference evidence="2 3" key="1">
    <citation type="submission" date="2017-04" db="EMBL/GenBank/DDBJ databases">
        <authorList>
            <person name="Afonso C.L."/>
            <person name="Miller P.J."/>
            <person name="Scott M.A."/>
            <person name="Spackman E."/>
            <person name="Goraichik I."/>
            <person name="Dimitrov K.M."/>
            <person name="Suarez D.L."/>
            <person name="Swayne D.E."/>
        </authorList>
    </citation>
    <scope>NUCLEOTIDE SEQUENCE [LARGE SCALE GENOMIC DNA]</scope>
    <source>
        <strain evidence="2 3">B5P</strain>
    </source>
</reference>
<dbReference type="Pfam" id="PF02566">
    <property type="entry name" value="OsmC"/>
    <property type="match status" value="1"/>
</dbReference>
<gene>
    <name evidence="2" type="ORF">SAMN02982922_0628</name>
</gene>
<dbReference type="PANTHER" id="PTHR33797">
    <property type="entry name" value="ORGANIC HYDROPEROXIDE RESISTANCE PROTEIN-LIKE"/>
    <property type="match status" value="1"/>
</dbReference>
<evidence type="ECO:0000313" key="2">
    <source>
        <dbReference type="EMBL" id="SMH27759.1"/>
    </source>
</evidence>
<dbReference type="InterPro" id="IPR036102">
    <property type="entry name" value="OsmC/Ohrsf"/>
</dbReference>
<dbReference type="Gene3D" id="3.30.300.20">
    <property type="match status" value="1"/>
</dbReference>
<name>A0A1X7MSE6_9HYPH</name>
<dbReference type="Gene3D" id="2.20.25.10">
    <property type="match status" value="1"/>
</dbReference>
<dbReference type="RefSeq" id="WP_085462812.1">
    <property type="nucleotide sequence ID" value="NZ_FXBL01000004.1"/>
</dbReference>
<evidence type="ECO:0000313" key="3">
    <source>
        <dbReference type="Proteomes" id="UP000193083"/>
    </source>
</evidence>
<dbReference type="InterPro" id="IPR019953">
    <property type="entry name" value="OHR"/>
</dbReference>
<protein>
    <submittedName>
        <fullName evidence="2">Peroxiredoxin, Ohr subfamily</fullName>
    </submittedName>
</protein>
<dbReference type="OrthoDB" id="9797508at2"/>
<dbReference type="InterPro" id="IPR015946">
    <property type="entry name" value="KH_dom-like_a/b"/>
</dbReference>
<dbReference type="PANTHER" id="PTHR33797:SF2">
    <property type="entry name" value="ORGANIC HYDROPEROXIDE RESISTANCE PROTEIN-LIKE"/>
    <property type="match status" value="1"/>
</dbReference>
<comment type="similarity">
    <text evidence="1">Belongs to the OsmC/Ohr family.</text>
</comment>
<dbReference type="AlphaFoldDB" id="A0A1X7MSE6"/>
<dbReference type="SUPFAM" id="SSF82784">
    <property type="entry name" value="OsmC-like"/>
    <property type="match status" value="1"/>
</dbReference>
<dbReference type="Proteomes" id="UP000193083">
    <property type="component" value="Unassembled WGS sequence"/>
</dbReference>
<organism evidence="2 3">
    <name type="scientific">Mesorhizobium australicum</name>
    <dbReference type="NCBI Taxonomy" id="536018"/>
    <lineage>
        <taxon>Bacteria</taxon>
        <taxon>Pseudomonadati</taxon>
        <taxon>Pseudomonadota</taxon>
        <taxon>Alphaproteobacteria</taxon>
        <taxon>Hyphomicrobiales</taxon>
        <taxon>Phyllobacteriaceae</taxon>
        <taxon>Mesorhizobium</taxon>
    </lineage>
</organism>
<accession>A0A1X7MSE6</accession>
<proteinExistence type="inferred from homology"/>
<dbReference type="InterPro" id="IPR003718">
    <property type="entry name" value="OsmC/Ohr_fam"/>
</dbReference>
<dbReference type="EMBL" id="FXBL01000004">
    <property type="protein sequence ID" value="SMH27759.1"/>
    <property type="molecule type" value="Genomic_DNA"/>
</dbReference>
<dbReference type="NCBIfam" id="TIGR03561">
    <property type="entry name" value="organ_hyd_perox"/>
    <property type="match status" value="1"/>
</dbReference>
<evidence type="ECO:0000256" key="1">
    <source>
        <dbReference type="ARBA" id="ARBA00007378"/>
    </source>
</evidence>
<keyword evidence="3" id="KW-1185">Reference proteome</keyword>
<sequence>MLTKTIYTAYAESTGGRTGRSRTNDGLLDLKLDKPVEMGGEHAGTNPEQLFACGYSACFGGTIDAIAKAQKIELSDIVVAAEVDFGPRQGGGFGVGVRLKVQLPGIDRETVEKLVEMAHRNCPYSNATRGNIDVEIEILN</sequence>